<accession>A0ACA9M888</accession>
<protein>
    <submittedName>
        <fullName evidence="1">9257_t:CDS:1</fullName>
    </submittedName>
</protein>
<dbReference type="Proteomes" id="UP000789920">
    <property type="component" value="Unassembled WGS sequence"/>
</dbReference>
<feature type="non-terminal residue" evidence="1">
    <location>
        <position position="1"/>
    </location>
</feature>
<dbReference type="EMBL" id="CAJVQC010006401">
    <property type="protein sequence ID" value="CAG8566465.1"/>
    <property type="molecule type" value="Genomic_DNA"/>
</dbReference>
<gene>
    <name evidence="1" type="ORF">RPERSI_LOCUS4573</name>
</gene>
<name>A0ACA9M888_9GLOM</name>
<proteinExistence type="predicted"/>
<keyword evidence="2" id="KW-1185">Reference proteome</keyword>
<reference evidence="1" key="1">
    <citation type="submission" date="2021-06" db="EMBL/GenBank/DDBJ databases">
        <authorList>
            <person name="Kallberg Y."/>
            <person name="Tangrot J."/>
            <person name="Rosling A."/>
        </authorList>
    </citation>
    <scope>NUCLEOTIDE SEQUENCE</scope>
    <source>
        <strain evidence="1">MA461A</strain>
    </source>
</reference>
<evidence type="ECO:0000313" key="1">
    <source>
        <dbReference type="EMBL" id="CAG8566465.1"/>
    </source>
</evidence>
<evidence type="ECO:0000313" key="2">
    <source>
        <dbReference type="Proteomes" id="UP000789920"/>
    </source>
</evidence>
<organism evidence="1 2">
    <name type="scientific">Racocetra persica</name>
    <dbReference type="NCBI Taxonomy" id="160502"/>
    <lineage>
        <taxon>Eukaryota</taxon>
        <taxon>Fungi</taxon>
        <taxon>Fungi incertae sedis</taxon>
        <taxon>Mucoromycota</taxon>
        <taxon>Glomeromycotina</taxon>
        <taxon>Glomeromycetes</taxon>
        <taxon>Diversisporales</taxon>
        <taxon>Gigasporaceae</taxon>
        <taxon>Racocetra</taxon>
    </lineage>
</organism>
<comment type="caution">
    <text evidence="1">The sequence shown here is derived from an EMBL/GenBank/DDBJ whole genome shotgun (WGS) entry which is preliminary data.</text>
</comment>
<sequence length="113" mass="13366">AKFEYKGNKADLIERLMIASDLTQQRPNNLSKGSESLEREMFENTYSTEKINQENKLRCKSPSFSILSKLFSNDESYNKRQKRVKREAKDLTEFEILLKEIKLLRKDMNIITE</sequence>